<dbReference type="NCBIfam" id="TIGR03142">
    <property type="entry name" value="cytochro_ccmI"/>
    <property type="match status" value="1"/>
</dbReference>
<feature type="repeat" description="TPR" evidence="5">
    <location>
        <begin position="176"/>
        <end position="209"/>
    </location>
</feature>
<comment type="subcellular location">
    <subcellularLocation>
        <location evidence="1">Cell envelope</location>
    </subcellularLocation>
</comment>
<keyword evidence="2" id="KW-0677">Repeat</keyword>
<evidence type="ECO:0000256" key="5">
    <source>
        <dbReference type="PROSITE-ProRule" id="PRU00339"/>
    </source>
</evidence>
<dbReference type="InterPro" id="IPR011990">
    <property type="entry name" value="TPR-like_helical_dom_sf"/>
</dbReference>
<dbReference type="Pfam" id="PF23892">
    <property type="entry name" value="Ig_CycH"/>
    <property type="match status" value="1"/>
</dbReference>
<dbReference type="Proteomes" id="UP000619761">
    <property type="component" value="Unassembled WGS sequence"/>
</dbReference>
<dbReference type="PANTHER" id="PTHR47870">
    <property type="entry name" value="CYTOCHROME C-TYPE BIOGENESIS PROTEIN CCMH"/>
    <property type="match status" value="1"/>
</dbReference>
<evidence type="ECO:0000259" key="8">
    <source>
        <dbReference type="Pfam" id="PF23914"/>
    </source>
</evidence>
<evidence type="ECO:0000259" key="7">
    <source>
        <dbReference type="Pfam" id="PF23892"/>
    </source>
</evidence>
<dbReference type="PROSITE" id="PS50005">
    <property type="entry name" value="TPR"/>
    <property type="match status" value="1"/>
</dbReference>
<keyword evidence="10" id="KW-1185">Reference proteome</keyword>
<dbReference type="Pfam" id="PF23914">
    <property type="entry name" value="TPR_CcmH_CycH"/>
    <property type="match status" value="1"/>
</dbReference>
<dbReference type="InterPro" id="IPR051263">
    <property type="entry name" value="C-type_cytochrome_biogenesis"/>
</dbReference>
<sequence>MIGLWSSLVVLMVIALAFFLWPLWRYKNSLNSAALTQAETERRLAENVRIFREHLGELENSLAAQSISSEEFSLLKVELERNLLADEASLRAQQLPSSQRLGVKVAVGFTVLVLVFGVFFYRERGNLIDVYIQNLQQEKLQLDYQDMIQNKDPNPARAQQLITEFESRLQQKPDNVQYWFLLARAQMEVGNFAEGAKAYQRVLELDSKSAMIMAELAQALFLRDGNKTTPEAVDLAKQALALDPKNTMALGLLGIDAYSKKDYRATIRYWQKSVDLLSPDSQGRRALLAGIEKAKQSYIAEGGKAEDLISRSAYAVKLSVSLGDKVKATSDQVVFIYARAWQGSPMPLAIARIKVSDLPTTIQLDETMAMSPAASLATATDIEVVARISPSGSAKAEPGDWIAKQGPVSMAAIPEKIDLLINEQVSTN</sequence>
<dbReference type="InterPro" id="IPR019734">
    <property type="entry name" value="TPR_rpt"/>
</dbReference>
<dbReference type="Gene3D" id="1.25.40.10">
    <property type="entry name" value="Tetratricopeptide repeat domain"/>
    <property type="match status" value="1"/>
</dbReference>
<name>A0ABQ3B1P9_9GAMM</name>
<evidence type="ECO:0000256" key="1">
    <source>
        <dbReference type="ARBA" id="ARBA00004196"/>
    </source>
</evidence>
<reference evidence="10" key="1">
    <citation type="journal article" date="2019" name="Int. J. Syst. Evol. Microbiol.">
        <title>The Global Catalogue of Microorganisms (GCM) 10K type strain sequencing project: providing services to taxonomists for standard genome sequencing and annotation.</title>
        <authorList>
            <consortium name="The Broad Institute Genomics Platform"/>
            <consortium name="The Broad Institute Genome Sequencing Center for Infectious Disease"/>
            <person name="Wu L."/>
            <person name="Ma J."/>
        </authorList>
    </citation>
    <scope>NUCLEOTIDE SEQUENCE [LARGE SCALE GENOMIC DNA]</scope>
    <source>
        <strain evidence="10">KCTC 32239</strain>
    </source>
</reference>
<dbReference type="RefSeq" id="WP_189417184.1">
    <property type="nucleotide sequence ID" value="NZ_BMYZ01000001.1"/>
</dbReference>
<evidence type="ECO:0000313" key="9">
    <source>
        <dbReference type="EMBL" id="GGY71274.1"/>
    </source>
</evidence>
<evidence type="ECO:0000256" key="4">
    <source>
        <dbReference type="ARBA" id="ARBA00022803"/>
    </source>
</evidence>
<gene>
    <name evidence="9" type="primary">cycH</name>
    <name evidence="9" type="ORF">GCM10011613_14930</name>
</gene>
<evidence type="ECO:0000256" key="3">
    <source>
        <dbReference type="ARBA" id="ARBA00022748"/>
    </source>
</evidence>
<dbReference type="SUPFAM" id="SSF48452">
    <property type="entry name" value="TPR-like"/>
    <property type="match status" value="1"/>
</dbReference>
<comment type="caution">
    <text evidence="9">The sequence shown here is derived from an EMBL/GenBank/DDBJ whole genome shotgun (WGS) entry which is preliminary data.</text>
</comment>
<proteinExistence type="predicted"/>
<feature type="domain" description="Cytochrome c-type biogenesis protein H Ig-like" evidence="7">
    <location>
        <begin position="317"/>
        <end position="422"/>
    </location>
</feature>
<dbReference type="EMBL" id="BMYZ01000001">
    <property type="protein sequence ID" value="GGY71274.1"/>
    <property type="molecule type" value="Genomic_DNA"/>
</dbReference>
<dbReference type="PANTHER" id="PTHR47870:SF4">
    <property type="entry name" value="CYTOCHROME C-TYPE BIOGENESIS PROTEIN CYCH"/>
    <property type="match status" value="1"/>
</dbReference>
<feature type="domain" description="Cytochrome c-type biogenesis protein H TPR" evidence="8">
    <location>
        <begin position="144"/>
        <end position="282"/>
    </location>
</feature>
<evidence type="ECO:0000256" key="2">
    <source>
        <dbReference type="ARBA" id="ARBA00022737"/>
    </source>
</evidence>
<accession>A0ABQ3B1P9</accession>
<keyword evidence="6" id="KW-1133">Transmembrane helix</keyword>
<dbReference type="InterPro" id="IPR056413">
    <property type="entry name" value="TPR_CcmH_CycH"/>
</dbReference>
<feature type="transmembrane region" description="Helical" evidence="6">
    <location>
        <begin position="6"/>
        <end position="24"/>
    </location>
</feature>
<evidence type="ECO:0000313" key="10">
    <source>
        <dbReference type="Proteomes" id="UP000619761"/>
    </source>
</evidence>
<keyword evidence="6" id="KW-0812">Transmembrane</keyword>
<evidence type="ECO:0000256" key="6">
    <source>
        <dbReference type="SAM" id="Phobius"/>
    </source>
</evidence>
<dbReference type="SMART" id="SM00028">
    <property type="entry name" value="TPR"/>
    <property type="match status" value="3"/>
</dbReference>
<keyword evidence="4 5" id="KW-0802">TPR repeat</keyword>
<keyword evidence="6" id="KW-0472">Membrane</keyword>
<keyword evidence="3" id="KW-0201">Cytochrome c-type biogenesis</keyword>
<organism evidence="9 10">
    <name type="scientific">Cellvibrio zantedeschiae</name>
    <dbReference type="NCBI Taxonomy" id="1237077"/>
    <lineage>
        <taxon>Bacteria</taxon>
        <taxon>Pseudomonadati</taxon>
        <taxon>Pseudomonadota</taxon>
        <taxon>Gammaproteobacteria</taxon>
        <taxon>Cellvibrionales</taxon>
        <taxon>Cellvibrionaceae</taxon>
        <taxon>Cellvibrio</taxon>
    </lineage>
</organism>
<dbReference type="InterPro" id="IPR056412">
    <property type="entry name" value="Ig_CycH"/>
</dbReference>
<protein>
    <submittedName>
        <fullName evidence="9">C-type cytochrome biogenesis protein CcmI</fullName>
    </submittedName>
</protein>
<feature type="transmembrane region" description="Helical" evidence="6">
    <location>
        <begin position="101"/>
        <end position="121"/>
    </location>
</feature>
<dbReference type="InterPro" id="IPR017560">
    <property type="entry name" value="Cyt_c_biogenesis_CcmI"/>
</dbReference>